<dbReference type="RefSeq" id="XP_023571992.1">
    <property type="nucleotide sequence ID" value="XM_023716224.1"/>
</dbReference>
<feature type="chain" id="PRO_5028036210" description="Tumor necrosis factor receptor superfamily member 6" evidence="22">
    <location>
        <begin position="26"/>
        <end position="331"/>
    </location>
</feature>
<comment type="caution">
    <text evidence="20">Lacks conserved residue(s) required for the propagation of feature annotation.</text>
</comment>
<evidence type="ECO:0000313" key="26">
    <source>
        <dbReference type="RefSeq" id="XP_023571992.1"/>
    </source>
</evidence>
<comment type="subcellular location">
    <subcellularLocation>
        <location evidence="1">Cell membrane</location>
        <topology evidence="1">Single-pass type I membrane protein</topology>
    </subcellularLocation>
    <subcellularLocation>
        <location evidence="2">Membrane raft</location>
    </subcellularLocation>
</comment>
<keyword evidence="4" id="KW-1003">Cell membrane</keyword>
<evidence type="ECO:0000259" key="24">
    <source>
        <dbReference type="PROSITE" id="PS50050"/>
    </source>
</evidence>
<evidence type="ECO:0000256" key="8">
    <source>
        <dbReference type="ARBA" id="ARBA00022737"/>
    </source>
</evidence>
<dbReference type="AlphaFoldDB" id="A0A6P6EJ03"/>
<keyword evidence="8" id="KW-0677">Repeat</keyword>
<dbReference type="InterPro" id="IPR000488">
    <property type="entry name" value="Death_dom"/>
</dbReference>
<dbReference type="Gene3D" id="1.10.533.10">
    <property type="entry name" value="Death Domain, Fas"/>
    <property type="match status" value="1"/>
</dbReference>
<dbReference type="SUPFAM" id="SSF47986">
    <property type="entry name" value="DEATH domain"/>
    <property type="match status" value="1"/>
</dbReference>
<dbReference type="GO" id="GO:0045121">
    <property type="term" value="C:membrane raft"/>
    <property type="evidence" value="ECO:0007669"/>
    <property type="project" value="UniProtKB-SubCell"/>
</dbReference>
<dbReference type="PANTHER" id="PTHR46874:SF1">
    <property type="entry name" value="TUMOR NECROSIS FACTOR RECEPTOR SUPERFAMILY MEMBER 6"/>
    <property type="match status" value="1"/>
</dbReference>
<evidence type="ECO:0000256" key="6">
    <source>
        <dbReference type="ARBA" id="ARBA00022703"/>
    </source>
</evidence>
<dbReference type="Pfam" id="PF00020">
    <property type="entry name" value="TNFR_c6"/>
    <property type="match status" value="1"/>
</dbReference>
<dbReference type="InParanoid" id="A0A6P6EJ03"/>
<dbReference type="SUPFAM" id="SSF57586">
    <property type="entry name" value="TNF receptor-like"/>
    <property type="match status" value="2"/>
</dbReference>
<evidence type="ECO:0000256" key="19">
    <source>
        <dbReference type="ARBA" id="ARBA00032502"/>
    </source>
</evidence>
<sequence length="331" mass="37303">MPRTRALLLAVCIFIAGPLPQTVTALATDTRSEGLELGNKVSNGNAQCTEGLHPAGHFCCLPCPPGKWKVADCKSDNGEPVCEFCKEGEEYTDKEHYSSKCRRCTFCDAAHGLEVERNCTRTQNAKCRCKANFYCSTSVCEHCDPCITCEHGIIEKCTPTSNTKCKAGATGSNLWWLFFLIIPILALAFGLYKHYKNNRLRNERLHSPLEIEKVPLNFSDIDFSKYIPRIAELMKINEVRELVRKNGVSEAKIDDIKNDSSQDTGEQKVQLLRSWYQAHGKKNAYRTFIKILNEAKYTAHSQRVQTIIEADMRNSHENSDSVGENEHQSFA</sequence>
<evidence type="ECO:0000256" key="3">
    <source>
        <dbReference type="ARBA" id="ARBA00015761"/>
    </source>
</evidence>
<dbReference type="GO" id="GO:0005516">
    <property type="term" value="F:calmodulin binding"/>
    <property type="evidence" value="ECO:0007669"/>
    <property type="project" value="UniProtKB-KW"/>
</dbReference>
<dbReference type="GO" id="GO:0097049">
    <property type="term" value="P:motor neuron apoptotic process"/>
    <property type="evidence" value="ECO:0007669"/>
    <property type="project" value="TreeGrafter"/>
</dbReference>
<evidence type="ECO:0000256" key="18">
    <source>
        <dbReference type="ARBA" id="ARBA00032338"/>
    </source>
</evidence>
<evidence type="ECO:0000256" key="2">
    <source>
        <dbReference type="ARBA" id="ARBA00004285"/>
    </source>
</evidence>
<dbReference type="GeneID" id="101574502"/>
<keyword evidence="25" id="KW-1185">Reference proteome</keyword>
<dbReference type="OrthoDB" id="8848202at2759"/>
<keyword evidence="15" id="KW-0325">Glycoprotein</keyword>
<evidence type="ECO:0000256" key="20">
    <source>
        <dbReference type="PROSITE-ProRule" id="PRU00206"/>
    </source>
</evidence>
<evidence type="ECO:0000256" key="10">
    <source>
        <dbReference type="ARBA" id="ARBA00022989"/>
    </source>
</evidence>
<evidence type="ECO:0000256" key="13">
    <source>
        <dbReference type="ARBA" id="ARBA00023157"/>
    </source>
</evidence>
<keyword evidence="14 26" id="KW-0675">Receptor</keyword>
<dbReference type="CTD" id="355"/>
<dbReference type="SMART" id="SM00208">
    <property type="entry name" value="TNFR"/>
    <property type="match status" value="3"/>
</dbReference>
<evidence type="ECO:0000256" key="22">
    <source>
        <dbReference type="SAM" id="SignalP"/>
    </source>
</evidence>
<dbReference type="GO" id="GO:0006955">
    <property type="term" value="P:immune response"/>
    <property type="evidence" value="ECO:0007669"/>
    <property type="project" value="InterPro"/>
</dbReference>
<dbReference type="GO" id="GO:0031265">
    <property type="term" value="C:CD95 death-inducing signaling complex"/>
    <property type="evidence" value="ECO:0007669"/>
    <property type="project" value="TreeGrafter"/>
</dbReference>
<evidence type="ECO:0000256" key="11">
    <source>
        <dbReference type="ARBA" id="ARBA00023136"/>
    </source>
</evidence>
<dbReference type="PRINTS" id="PR01680">
    <property type="entry name" value="TNFACTORR6"/>
</dbReference>
<feature type="repeat" description="TNFR-Cys" evidence="20">
    <location>
        <begin position="84"/>
        <end position="127"/>
    </location>
</feature>
<dbReference type="InterPro" id="IPR033998">
    <property type="entry name" value="TNFRSF6_death"/>
</dbReference>
<keyword evidence="11 21" id="KW-0472">Membrane</keyword>
<dbReference type="CDD" id="cd08316">
    <property type="entry name" value="Death_FAS_TNFRSF6"/>
    <property type="match status" value="1"/>
</dbReference>
<reference evidence="26" key="1">
    <citation type="submission" date="2025-08" db="UniProtKB">
        <authorList>
            <consortium name="RefSeq"/>
        </authorList>
    </citation>
    <scope>IDENTIFICATION</scope>
</reference>
<evidence type="ECO:0000259" key="23">
    <source>
        <dbReference type="PROSITE" id="PS50017"/>
    </source>
</evidence>
<dbReference type="CDD" id="cd10579">
    <property type="entry name" value="TNFRSF6"/>
    <property type="match status" value="1"/>
</dbReference>
<dbReference type="InterPro" id="IPR001368">
    <property type="entry name" value="TNFR/NGFR_Cys_rich_reg"/>
</dbReference>
<dbReference type="Proteomes" id="UP000515203">
    <property type="component" value="Unplaced"/>
</dbReference>
<evidence type="ECO:0000313" key="25">
    <source>
        <dbReference type="Proteomes" id="UP000515203"/>
    </source>
</evidence>
<evidence type="ECO:0000256" key="12">
    <source>
        <dbReference type="ARBA" id="ARBA00023139"/>
    </source>
</evidence>
<protein>
    <recommendedName>
        <fullName evidence="3">Tumor necrosis factor receptor superfamily member 6</fullName>
    </recommendedName>
    <alternativeName>
        <fullName evidence="18">Apo-1 antigen</fullName>
    </alternativeName>
    <alternativeName>
        <fullName evidence="19">Apoptosis-mediating surface antigen FAS</fullName>
    </alternativeName>
    <alternativeName>
        <fullName evidence="17">FASLG receptor</fullName>
    </alternativeName>
</protein>
<evidence type="ECO:0000256" key="4">
    <source>
        <dbReference type="ARBA" id="ARBA00022475"/>
    </source>
</evidence>
<dbReference type="PROSITE" id="PS50050">
    <property type="entry name" value="TNFR_NGFR_2"/>
    <property type="match status" value="2"/>
</dbReference>
<feature type="transmembrane region" description="Helical" evidence="21">
    <location>
        <begin position="174"/>
        <end position="192"/>
    </location>
</feature>
<dbReference type="GO" id="GO:0005031">
    <property type="term" value="F:tumor necrosis factor receptor activity"/>
    <property type="evidence" value="ECO:0007669"/>
    <property type="project" value="TreeGrafter"/>
</dbReference>
<dbReference type="InterPro" id="IPR011029">
    <property type="entry name" value="DEATH-like_dom_sf"/>
</dbReference>
<keyword evidence="6" id="KW-0053">Apoptosis</keyword>
<keyword evidence="13" id="KW-1015">Disulfide bond</keyword>
<dbReference type="Pfam" id="PF00531">
    <property type="entry name" value="Death"/>
    <property type="match status" value="1"/>
</dbReference>
<keyword evidence="5 21" id="KW-0812">Transmembrane</keyword>
<name>A0A6P6EJ03_OCTDE</name>
<dbReference type="InterPro" id="IPR008063">
    <property type="entry name" value="Fas_rcpt"/>
</dbReference>
<evidence type="ECO:0000256" key="15">
    <source>
        <dbReference type="ARBA" id="ARBA00023180"/>
    </source>
</evidence>
<gene>
    <name evidence="26" type="primary">Fas</name>
</gene>
<organism evidence="25 26">
    <name type="scientific">Octodon degus</name>
    <name type="common">Degu</name>
    <name type="synonym">Sciurus degus</name>
    <dbReference type="NCBI Taxonomy" id="10160"/>
    <lineage>
        <taxon>Eukaryota</taxon>
        <taxon>Metazoa</taxon>
        <taxon>Chordata</taxon>
        <taxon>Craniata</taxon>
        <taxon>Vertebrata</taxon>
        <taxon>Euteleostomi</taxon>
        <taxon>Mammalia</taxon>
        <taxon>Eutheria</taxon>
        <taxon>Euarchontoglires</taxon>
        <taxon>Glires</taxon>
        <taxon>Rodentia</taxon>
        <taxon>Hystricomorpha</taxon>
        <taxon>Octodontidae</taxon>
        <taxon>Octodon</taxon>
    </lineage>
</organism>
<accession>A0A6P6EJ03</accession>
<keyword evidence="16" id="KW-0449">Lipoprotein</keyword>
<dbReference type="GO" id="GO:0043066">
    <property type="term" value="P:negative regulation of apoptotic process"/>
    <property type="evidence" value="ECO:0007669"/>
    <property type="project" value="TreeGrafter"/>
</dbReference>
<keyword evidence="9" id="KW-0112">Calmodulin-binding</keyword>
<feature type="domain" description="TNFR-Cys" evidence="24">
    <location>
        <begin position="84"/>
        <end position="127"/>
    </location>
</feature>
<evidence type="ECO:0000256" key="7">
    <source>
        <dbReference type="ARBA" id="ARBA00022729"/>
    </source>
</evidence>
<keyword evidence="12" id="KW-0564">Palmitate</keyword>
<dbReference type="GO" id="GO:0032872">
    <property type="term" value="P:regulation of stress-activated MAPK cascade"/>
    <property type="evidence" value="ECO:0007669"/>
    <property type="project" value="TreeGrafter"/>
</dbReference>
<keyword evidence="7 22" id="KW-0732">Signal</keyword>
<proteinExistence type="predicted"/>
<dbReference type="GO" id="GO:0097192">
    <property type="term" value="P:extrinsic apoptotic signaling pathway in absence of ligand"/>
    <property type="evidence" value="ECO:0007669"/>
    <property type="project" value="TreeGrafter"/>
</dbReference>
<dbReference type="FunFam" id="2.10.50.10:FF:000021">
    <property type="entry name" value="Tumor necrosis factor receptor superfamily member 6"/>
    <property type="match status" value="1"/>
</dbReference>
<evidence type="ECO:0000256" key="17">
    <source>
        <dbReference type="ARBA" id="ARBA00030181"/>
    </source>
</evidence>
<dbReference type="PROSITE" id="PS50017">
    <property type="entry name" value="DEATH_DOMAIN"/>
    <property type="match status" value="1"/>
</dbReference>
<dbReference type="SMART" id="SM00005">
    <property type="entry name" value="DEATH"/>
    <property type="match status" value="1"/>
</dbReference>
<dbReference type="GO" id="GO:0006924">
    <property type="term" value="P:activation-induced cell death of T cells"/>
    <property type="evidence" value="ECO:0007669"/>
    <property type="project" value="TreeGrafter"/>
</dbReference>
<dbReference type="InterPro" id="IPR033999">
    <property type="entry name" value="TNFRSF6_N"/>
</dbReference>
<evidence type="ECO:0000256" key="5">
    <source>
        <dbReference type="ARBA" id="ARBA00022692"/>
    </source>
</evidence>
<dbReference type="Gene3D" id="2.10.50.10">
    <property type="entry name" value="Tumor Necrosis Factor Receptor, subunit A, domain 2"/>
    <property type="match status" value="2"/>
</dbReference>
<evidence type="ECO:0000256" key="16">
    <source>
        <dbReference type="ARBA" id="ARBA00023288"/>
    </source>
</evidence>
<evidence type="ECO:0000256" key="14">
    <source>
        <dbReference type="ARBA" id="ARBA00023170"/>
    </source>
</evidence>
<dbReference type="GO" id="GO:0097527">
    <property type="term" value="P:necroptotic signaling pathway"/>
    <property type="evidence" value="ECO:0007669"/>
    <property type="project" value="TreeGrafter"/>
</dbReference>
<dbReference type="GO" id="GO:0009897">
    <property type="term" value="C:external side of plasma membrane"/>
    <property type="evidence" value="ECO:0007669"/>
    <property type="project" value="TreeGrafter"/>
</dbReference>
<evidence type="ECO:0000256" key="9">
    <source>
        <dbReference type="ARBA" id="ARBA00022860"/>
    </source>
</evidence>
<evidence type="ECO:0000256" key="21">
    <source>
        <dbReference type="SAM" id="Phobius"/>
    </source>
</evidence>
<feature type="repeat" description="TNFR-Cys" evidence="20">
    <location>
        <begin position="128"/>
        <end position="165"/>
    </location>
</feature>
<keyword evidence="10 21" id="KW-1133">Transmembrane helix</keyword>
<feature type="signal peptide" evidence="22">
    <location>
        <begin position="1"/>
        <end position="25"/>
    </location>
</feature>
<dbReference type="PANTHER" id="PTHR46874">
    <property type="entry name" value="TUMOR NECROSIS FACTOR RECEPTOR SUPERFAMILY MEMBER 6"/>
    <property type="match status" value="1"/>
</dbReference>
<dbReference type="FunCoup" id="A0A6P6EJ03">
    <property type="interactions" value="1200"/>
</dbReference>
<feature type="domain" description="TNFR-Cys" evidence="24">
    <location>
        <begin position="128"/>
        <end position="165"/>
    </location>
</feature>
<feature type="domain" description="Death" evidence="23">
    <location>
        <begin position="240"/>
        <end position="308"/>
    </location>
</feature>
<evidence type="ECO:0000256" key="1">
    <source>
        <dbReference type="ARBA" id="ARBA00004251"/>
    </source>
</evidence>